<accession>A0A372JIE6</accession>
<gene>
    <name evidence="2" type="ORF">DZF91_24130</name>
</gene>
<feature type="non-terminal residue" evidence="2">
    <location>
        <position position="95"/>
    </location>
</feature>
<evidence type="ECO:0000313" key="2">
    <source>
        <dbReference type="EMBL" id="RFU39108.1"/>
    </source>
</evidence>
<evidence type="ECO:0000313" key="3">
    <source>
        <dbReference type="Proteomes" id="UP000261811"/>
    </source>
</evidence>
<dbReference type="AlphaFoldDB" id="A0A372JIE6"/>
<dbReference type="RefSeq" id="WP_199486849.1">
    <property type="nucleotide sequence ID" value="NZ_QURH01000559.1"/>
</dbReference>
<dbReference type="EMBL" id="QURH01000559">
    <property type="protein sequence ID" value="RFU39108.1"/>
    <property type="molecule type" value="Genomic_DNA"/>
</dbReference>
<organism evidence="2 3">
    <name type="scientific">Actinomadura logoneensis</name>
    <dbReference type="NCBI Taxonomy" id="2293572"/>
    <lineage>
        <taxon>Bacteria</taxon>
        <taxon>Bacillati</taxon>
        <taxon>Actinomycetota</taxon>
        <taxon>Actinomycetes</taxon>
        <taxon>Streptosporangiales</taxon>
        <taxon>Thermomonosporaceae</taxon>
        <taxon>Actinomadura</taxon>
    </lineage>
</organism>
<comment type="caution">
    <text evidence="2">The sequence shown here is derived from an EMBL/GenBank/DDBJ whole genome shotgun (WGS) entry which is preliminary data.</text>
</comment>
<feature type="region of interest" description="Disordered" evidence="1">
    <location>
        <begin position="31"/>
        <end position="64"/>
    </location>
</feature>
<sequence length="95" mass="10456">MELIIAVVLATMISRAWEESRAQARTKWEQARAAAAERRADAEERRSKAAAARNRRARRSGPSDPLWWVWATGWTAAAAVRGTVAAVQGARQGAR</sequence>
<proteinExistence type="predicted"/>
<reference evidence="2 3" key="1">
    <citation type="submission" date="2018-08" db="EMBL/GenBank/DDBJ databases">
        <title>Actinomadura jelena sp. nov., a novel Actinomycete isolated from soil in Chad.</title>
        <authorList>
            <person name="Shi L."/>
        </authorList>
    </citation>
    <scope>NUCLEOTIDE SEQUENCE [LARGE SCALE GENOMIC DNA]</scope>
    <source>
        <strain evidence="2 3">NEAU-G17</strain>
    </source>
</reference>
<dbReference type="Proteomes" id="UP000261811">
    <property type="component" value="Unassembled WGS sequence"/>
</dbReference>
<evidence type="ECO:0000256" key="1">
    <source>
        <dbReference type="SAM" id="MobiDB-lite"/>
    </source>
</evidence>
<feature type="compositionally biased region" description="Basic and acidic residues" evidence="1">
    <location>
        <begin position="31"/>
        <end position="47"/>
    </location>
</feature>
<name>A0A372JIE6_9ACTN</name>
<protein>
    <submittedName>
        <fullName evidence="2">Uncharacterized protein</fullName>
    </submittedName>
</protein>
<keyword evidence="3" id="KW-1185">Reference proteome</keyword>